<comment type="caution">
    <text evidence="2">The sequence shown here is derived from an EMBL/GenBank/DDBJ whole genome shotgun (WGS) entry which is preliminary data.</text>
</comment>
<dbReference type="SMART" id="SM01059">
    <property type="entry name" value="CAT"/>
    <property type="match status" value="1"/>
</dbReference>
<protein>
    <recommendedName>
        <fullName evidence="4">Chloramphenicol acetyltransferase</fullName>
    </recommendedName>
</protein>
<dbReference type="GO" id="GO:0008811">
    <property type="term" value="F:chloramphenicol O-acetyltransferase activity"/>
    <property type="evidence" value="ECO:0007669"/>
    <property type="project" value="InterPro"/>
</dbReference>
<gene>
    <name evidence="2" type="ORF">B6S12_05330</name>
</gene>
<dbReference type="Gene3D" id="3.30.559.10">
    <property type="entry name" value="Chloramphenicol acetyltransferase-like domain"/>
    <property type="match status" value="1"/>
</dbReference>
<dbReference type="EMBL" id="NBIU01000012">
    <property type="protein sequence ID" value="PZT48143.1"/>
    <property type="molecule type" value="Genomic_DNA"/>
</dbReference>
<evidence type="ECO:0000256" key="1">
    <source>
        <dbReference type="PIRSR" id="PIRSR000440-1"/>
    </source>
</evidence>
<sequence>MKIDKFIPIEFEKYKRKEHFLFFKANPCGFSLSVELEVKNLLAHKQKGYSFFNMILYCITKSVNAMTEFRMDYKDGLLGYYEISHPSYTIFHKHSETFSSLWSEYNANFYKFNENMQRDKAEFGENLSYHAKATNAPNVFFVSSLPWISFKDFNLQIDRSKFYAPIFTLSKIQDSKILLNINVNHAICDGYHVARFIESLQDNIHTLEVV</sequence>
<dbReference type="PANTHER" id="PTHR38474">
    <property type="entry name" value="SLR0299 PROTEIN"/>
    <property type="match status" value="1"/>
</dbReference>
<evidence type="ECO:0000313" key="2">
    <source>
        <dbReference type="EMBL" id="PZT48143.1"/>
    </source>
</evidence>
<dbReference type="SUPFAM" id="SSF52777">
    <property type="entry name" value="CoA-dependent acyltransferases"/>
    <property type="match status" value="1"/>
</dbReference>
<dbReference type="PANTHER" id="PTHR38474:SF2">
    <property type="entry name" value="CHLORAMPHENICOL ACETYLTRANSFERASE"/>
    <property type="match status" value="1"/>
</dbReference>
<dbReference type="RefSeq" id="WP_111229776.1">
    <property type="nucleotide sequence ID" value="NZ_NBIU01000012.1"/>
</dbReference>
<dbReference type="Proteomes" id="UP000249746">
    <property type="component" value="Unassembled WGS sequence"/>
</dbReference>
<dbReference type="InterPro" id="IPR023213">
    <property type="entry name" value="CAT-like_dom_sf"/>
</dbReference>
<proteinExistence type="predicted"/>
<dbReference type="AlphaFoldDB" id="A0A2W6PN58"/>
<dbReference type="Pfam" id="PF00302">
    <property type="entry name" value="CAT"/>
    <property type="match status" value="1"/>
</dbReference>
<name>A0A2W6PN58_9HELI</name>
<keyword evidence="3" id="KW-1185">Reference proteome</keyword>
<dbReference type="PIRSF" id="PIRSF000440">
    <property type="entry name" value="CAT"/>
    <property type="match status" value="1"/>
</dbReference>
<evidence type="ECO:0008006" key="4">
    <source>
        <dbReference type="Google" id="ProtNLM"/>
    </source>
</evidence>
<dbReference type="OrthoDB" id="9801766at2"/>
<organism evidence="2 3">
    <name type="scientific">Helicobacter valdiviensis</name>
    <dbReference type="NCBI Taxonomy" id="1458358"/>
    <lineage>
        <taxon>Bacteria</taxon>
        <taxon>Pseudomonadati</taxon>
        <taxon>Campylobacterota</taxon>
        <taxon>Epsilonproteobacteria</taxon>
        <taxon>Campylobacterales</taxon>
        <taxon>Helicobacteraceae</taxon>
        <taxon>Helicobacter</taxon>
    </lineage>
</organism>
<accession>A0A2W6PN58</accession>
<evidence type="ECO:0000313" key="3">
    <source>
        <dbReference type="Proteomes" id="UP000249746"/>
    </source>
</evidence>
<dbReference type="InterPro" id="IPR001707">
    <property type="entry name" value="Cmp_AcTrfase"/>
</dbReference>
<reference evidence="2 3" key="1">
    <citation type="submission" date="2017-03" db="EMBL/GenBank/DDBJ databases">
        <title>Genomic and clinical evidence uncovers the enterohepatic species Helicobacter valdiviensis as a potential human intestinal pathogen.</title>
        <authorList>
            <person name="Fresia P."/>
            <person name="Jara R."/>
            <person name="Sierra R."/>
            <person name="Ferres I."/>
            <person name="Greif G."/>
            <person name="Iraola G."/>
            <person name="Collado L."/>
        </authorList>
    </citation>
    <scope>NUCLEOTIDE SEQUENCE [LARGE SCALE GENOMIC DNA]</scope>
    <source>
        <strain evidence="2 3">WBE14</strain>
    </source>
</reference>
<feature type="active site" description="Proton acceptor" evidence="1">
    <location>
        <position position="185"/>
    </location>
</feature>